<reference evidence="2" key="2">
    <citation type="submission" date="2015-01" db="EMBL/GenBank/DDBJ databases">
        <title>Evolutionary Origins and Diversification of the Mycorrhizal Mutualists.</title>
        <authorList>
            <consortium name="DOE Joint Genome Institute"/>
            <consortium name="Mycorrhizal Genomics Consortium"/>
            <person name="Kohler A."/>
            <person name="Kuo A."/>
            <person name="Nagy L.G."/>
            <person name="Floudas D."/>
            <person name="Copeland A."/>
            <person name="Barry K.W."/>
            <person name="Cichocki N."/>
            <person name="Veneault-Fourrey C."/>
            <person name="LaButti K."/>
            <person name="Lindquist E.A."/>
            <person name="Lipzen A."/>
            <person name="Lundell T."/>
            <person name="Morin E."/>
            <person name="Murat C."/>
            <person name="Riley R."/>
            <person name="Ohm R."/>
            <person name="Sun H."/>
            <person name="Tunlid A."/>
            <person name="Henrissat B."/>
            <person name="Grigoriev I.V."/>
            <person name="Hibbett D.S."/>
            <person name="Martin F."/>
        </authorList>
    </citation>
    <scope>NUCLEOTIDE SEQUENCE [LARGE SCALE GENOMIC DNA]</scope>
    <source>
        <strain evidence="2">UH-Slu-Lm8-n1</strain>
    </source>
</reference>
<dbReference type="Proteomes" id="UP000054485">
    <property type="component" value="Unassembled WGS sequence"/>
</dbReference>
<keyword evidence="2" id="KW-1185">Reference proteome</keyword>
<dbReference type="AlphaFoldDB" id="A0A0C9ZRI2"/>
<proteinExistence type="predicted"/>
<reference evidence="1 2" key="1">
    <citation type="submission" date="2014-04" db="EMBL/GenBank/DDBJ databases">
        <authorList>
            <consortium name="DOE Joint Genome Institute"/>
            <person name="Kuo A."/>
            <person name="Ruytinx J."/>
            <person name="Rineau F."/>
            <person name="Colpaert J."/>
            <person name="Kohler A."/>
            <person name="Nagy L.G."/>
            <person name="Floudas D."/>
            <person name="Copeland A."/>
            <person name="Barry K.W."/>
            <person name="Cichocki N."/>
            <person name="Veneault-Fourrey C."/>
            <person name="LaButti K."/>
            <person name="Lindquist E.A."/>
            <person name="Lipzen A."/>
            <person name="Lundell T."/>
            <person name="Morin E."/>
            <person name="Murat C."/>
            <person name="Sun H."/>
            <person name="Tunlid A."/>
            <person name="Henrissat B."/>
            <person name="Grigoriev I.V."/>
            <person name="Hibbett D.S."/>
            <person name="Martin F."/>
            <person name="Nordberg H.P."/>
            <person name="Cantor M.N."/>
            <person name="Hua S.X."/>
        </authorList>
    </citation>
    <scope>NUCLEOTIDE SEQUENCE [LARGE SCALE GENOMIC DNA]</scope>
    <source>
        <strain evidence="1 2">UH-Slu-Lm8-n1</strain>
    </source>
</reference>
<feature type="non-terminal residue" evidence="1">
    <location>
        <position position="1"/>
    </location>
</feature>
<protein>
    <submittedName>
        <fullName evidence="1">Uncharacterized protein</fullName>
    </submittedName>
</protein>
<sequence>KLGLGVYELDDVEWMLAAQLRDILKHATLFFSRGTPNLAMVIPAMDHIDTVFTNGIIKTNTLHPALRAALCIAKITLNRYYSLTDESETYRIAMVLHPSYKLDYFTSAGWQDKWISMARDIVHQVYERSYKS</sequence>
<evidence type="ECO:0000313" key="2">
    <source>
        <dbReference type="Proteomes" id="UP000054485"/>
    </source>
</evidence>
<feature type="non-terminal residue" evidence="1">
    <location>
        <position position="132"/>
    </location>
</feature>
<gene>
    <name evidence="1" type="ORF">CY34DRAFT_27367</name>
</gene>
<accession>A0A0C9ZRI2</accession>
<evidence type="ECO:0000313" key="1">
    <source>
        <dbReference type="EMBL" id="KIK31916.1"/>
    </source>
</evidence>
<dbReference type="InParanoid" id="A0A0C9ZRI2"/>
<organism evidence="1 2">
    <name type="scientific">Suillus luteus UH-Slu-Lm8-n1</name>
    <dbReference type="NCBI Taxonomy" id="930992"/>
    <lineage>
        <taxon>Eukaryota</taxon>
        <taxon>Fungi</taxon>
        <taxon>Dikarya</taxon>
        <taxon>Basidiomycota</taxon>
        <taxon>Agaricomycotina</taxon>
        <taxon>Agaricomycetes</taxon>
        <taxon>Agaricomycetidae</taxon>
        <taxon>Boletales</taxon>
        <taxon>Suillineae</taxon>
        <taxon>Suillaceae</taxon>
        <taxon>Suillus</taxon>
    </lineage>
</organism>
<dbReference type="EMBL" id="KN836537">
    <property type="protein sequence ID" value="KIK31916.1"/>
    <property type="molecule type" value="Genomic_DNA"/>
</dbReference>
<dbReference type="OrthoDB" id="3359487at2759"/>
<dbReference type="HOGENOM" id="CLU_099691_0_0_1"/>
<name>A0A0C9ZRI2_9AGAM</name>